<dbReference type="Gene3D" id="3.40.630.30">
    <property type="match status" value="1"/>
</dbReference>
<dbReference type="RefSeq" id="WP_148753019.1">
    <property type="nucleotide sequence ID" value="NZ_VSSR01000034.1"/>
</dbReference>
<dbReference type="InterPro" id="IPR039143">
    <property type="entry name" value="GNPNAT1-like"/>
</dbReference>
<sequence>MVIIRAANTTQEREACFQIRHEVFVVEQKVPVDLERDEHDSGALHFVALADGQSVGTARVVLRDNGASAKIGRVAVRRSNRGFGIGKMLIAAIEETPDLKHVRNFLLDAQAHALQFYADLGYEAYGEEFIDAGIPHRHMTKRNRKVR</sequence>
<gene>
    <name evidence="2" type="ORF">FXB38_21750</name>
</gene>
<dbReference type="SUPFAM" id="SSF55729">
    <property type="entry name" value="Acyl-CoA N-acyltransferases (Nat)"/>
    <property type="match status" value="1"/>
</dbReference>
<protein>
    <submittedName>
        <fullName evidence="2">GNAT family N-acetyltransferase</fullName>
    </submittedName>
</protein>
<dbReference type="Pfam" id="PF13673">
    <property type="entry name" value="Acetyltransf_10"/>
    <property type="match status" value="1"/>
</dbReference>
<dbReference type="GO" id="GO:0004343">
    <property type="term" value="F:glucosamine 6-phosphate N-acetyltransferase activity"/>
    <property type="evidence" value="ECO:0007669"/>
    <property type="project" value="TreeGrafter"/>
</dbReference>
<dbReference type="PROSITE" id="PS51186">
    <property type="entry name" value="GNAT"/>
    <property type="match status" value="1"/>
</dbReference>
<feature type="domain" description="N-acetyltransferase" evidence="1">
    <location>
        <begin position="2"/>
        <end position="144"/>
    </location>
</feature>
<name>A0A5S4WJK8_9BRAD</name>
<comment type="caution">
    <text evidence="2">The sequence shown here is derived from an EMBL/GenBank/DDBJ whole genome shotgun (WGS) entry which is preliminary data.</text>
</comment>
<keyword evidence="3" id="KW-1185">Reference proteome</keyword>
<organism evidence="2 3">
    <name type="scientific">Bradyrhizobium cytisi</name>
    <dbReference type="NCBI Taxonomy" id="515489"/>
    <lineage>
        <taxon>Bacteria</taxon>
        <taxon>Pseudomonadati</taxon>
        <taxon>Pseudomonadota</taxon>
        <taxon>Alphaproteobacteria</taxon>
        <taxon>Hyphomicrobiales</taxon>
        <taxon>Nitrobacteraceae</taxon>
        <taxon>Bradyrhizobium</taxon>
    </lineage>
</organism>
<evidence type="ECO:0000313" key="2">
    <source>
        <dbReference type="EMBL" id="TYL82366.1"/>
    </source>
</evidence>
<dbReference type="PANTHER" id="PTHR13355">
    <property type="entry name" value="GLUCOSAMINE 6-PHOSPHATE N-ACETYLTRANSFERASE"/>
    <property type="match status" value="1"/>
</dbReference>
<dbReference type="PANTHER" id="PTHR13355:SF11">
    <property type="entry name" value="GLUCOSAMINE 6-PHOSPHATE N-ACETYLTRANSFERASE"/>
    <property type="match status" value="1"/>
</dbReference>
<dbReference type="CDD" id="cd04301">
    <property type="entry name" value="NAT_SF"/>
    <property type="match status" value="1"/>
</dbReference>
<dbReference type="EMBL" id="VSSR01000034">
    <property type="protein sequence ID" value="TYL82366.1"/>
    <property type="molecule type" value="Genomic_DNA"/>
</dbReference>
<evidence type="ECO:0000259" key="1">
    <source>
        <dbReference type="PROSITE" id="PS51186"/>
    </source>
</evidence>
<dbReference type="AlphaFoldDB" id="A0A5S4WJK8"/>
<proteinExistence type="predicted"/>
<accession>A0A5S4WJK8</accession>
<dbReference type="InterPro" id="IPR016181">
    <property type="entry name" value="Acyl_CoA_acyltransferase"/>
</dbReference>
<dbReference type="Proteomes" id="UP000324853">
    <property type="component" value="Unassembled WGS sequence"/>
</dbReference>
<evidence type="ECO:0000313" key="3">
    <source>
        <dbReference type="Proteomes" id="UP000324853"/>
    </source>
</evidence>
<reference evidence="2 3" key="1">
    <citation type="submission" date="2019-08" db="EMBL/GenBank/DDBJ databases">
        <title>Bradyrhizobium hipponensis sp. nov., a rhizobium isolated from a Lupinus angustifolius root nodule in Tunisia.</title>
        <authorList>
            <person name="Off K."/>
            <person name="Rejili M."/>
            <person name="Mars M."/>
            <person name="Brachmann A."/>
            <person name="Marin M."/>
        </authorList>
    </citation>
    <scope>NUCLEOTIDE SEQUENCE [LARGE SCALE GENOMIC DNA]</scope>
    <source>
        <strain evidence="2 3">CTAW11</strain>
    </source>
</reference>
<dbReference type="OrthoDB" id="9796171at2"/>
<dbReference type="InterPro" id="IPR000182">
    <property type="entry name" value="GNAT_dom"/>
</dbReference>
<keyword evidence="2" id="KW-0808">Transferase</keyword>